<keyword evidence="1" id="KW-0378">Hydrolase</keyword>
<keyword evidence="2" id="KW-1185">Reference proteome</keyword>
<reference evidence="2" key="1">
    <citation type="journal article" date="2019" name="Int. J. Syst. Evol. Microbiol.">
        <title>The Global Catalogue of Microorganisms (GCM) 10K type strain sequencing project: providing services to taxonomists for standard genome sequencing and annotation.</title>
        <authorList>
            <consortium name="The Broad Institute Genomics Platform"/>
            <consortium name="The Broad Institute Genome Sequencing Center for Infectious Disease"/>
            <person name="Wu L."/>
            <person name="Ma J."/>
        </authorList>
    </citation>
    <scope>NUCLEOTIDE SEQUENCE [LARGE SCALE GENOMIC DNA]</scope>
    <source>
        <strain evidence="2">KCTC 42585</strain>
    </source>
</reference>
<dbReference type="RefSeq" id="WP_380752306.1">
    <property type="nucleotide sequence ID" value="NZ_JBHULT010000009.1"/>
</dbReference>
<organism evidence="1 2">
    <name type="scientific">Salinimicrobium flavum</name>
    <dbReference type="NCBI Taxonomy" id="1737065"/>
    <lineage>
        <taxon>Bacteria</taxon>
        <taxon>Pseudomonadati</taxon>
        <taxon>Bacteroidota</taxon>
        <taxon>Flavobacteriia</taxon>
        <taxon>Flavobacteriales</taxon>
        <taxon>Flavobacteriaceae</taxon>
        <taxon>Salinimicrobium</taxon>
    </lineage>
</organism>
<dbReference type="Proteomes" id="UP001597468">
    <property type="component" value="Unassembled WGS sequence"/>
</dbReference>
<dbReference type="Gene3D" id="3.40.50.1820">
    <property type="entry name" value="alpha/beta hydrolase"/>
    <property type="match status" value="1"/>
</dbReference>
<name>A0ABW5IZN5_9FLAO</name>
<dbReference type="Pfam" id="PF05728">
    <property type="entry name" value="UPF0227"/>
    <property type="match status" value="1"/>
</dbReference>
<dbReference type="EMBL" id="JBHULT010000009">
    <property type="protein sequence ID" value="MFD2518352.1"/>
    <property type="molecule type" value="Genomic_DNA"/>
</dbReference>
<dbReference type="SUPFAM" id="SSF53474">
    <property type="entry name" value="alpha/beta-Hydrolases"/>
    <property type="match status" value="1"/>
</dbReference>
<dbReference type="InterPro" id="IPR029058">
    <property type="entry name" value="AB_hydrolase_fold"/>
</dbReference>
<dbReference type="GO" id="GO:0016787">
    <property type="term" value="F:hydrolase activity"/>
    <property type="evidence" value="ECO:0007669"/>
    <property type="project" value="UniProtKB-KW"/>
</dbReference>
<gene>
    <name evidence="1" type="ORF">ACFSTG_10640</name>
</gene>
<evidence type="ECO:0000313" key="2">
    <source>
        <dbReference type="Proteomes" id="UP001597468"/>
    </source>
</evidence>
<accession>A0ABW5IZN5</accession>
<evidence type="ECO:0000313" key="1">
    <source>
        <dbReference type="EMBL" id="MFD2518352.1"/>
    </source>
</evidence>
<sequence length="171" mass="19339">MNIIYLHGLDSKLSPEKKSVLEQFGNVYAPDVNYYEDRDAIQTILDYYPNLEIDAVIGSSMGGFAGYHVANALDKPALLFNPAVKKRSVHQNIPSLNSFNRLKQIVIGQVDEVVIPRDTLEFLLEDFNPVTDLRLHLVPGLGHNIPVEFFKEEVSSFFANTCFNRKINNQV</sequence>
<proteinExistence type="predicted"/>
<comment type="caution">
    <text evidence="1">The sequence shown here is derived from an EMBL/GenBank/DDBJ whole genome shotgun (WGS) entry which is preliminary data.</text>
</comment>
<protein>
    <submittedName>
        <fullName evidence="1">YqiA/YcfP family alpha/beta fold hydrolase</fullName>
    </submittedName>
</protein>
<dbReference type="InterPro" id="IPR008886">
    <property type="entry name" value="UPF0227/Esterase_YqiA"/>
</dbReference>